<dbReference type="EMBL" id="PFBU01000014">
    <property type="protein sequence ID" value="PIR78594.1"/>
    <property type="molecule type" value="Genomic_DNA"/>
</dbReference>
<dbReference type="Pfam" id="PF22296">
    <property type="entry name" value="bAvd"/>
    <property type="match status" value="1"/>
</dbReference>
<proteinExistence type="predicted"/>
<dbReference type="Proteomes" id="UP000230852">
    <property type="component" value="Unassembled WGS sequence"/>
</dbReference>
<evidence type="ECO:0000313" key="2">
    <source>
        <dbReference type="EMBL" id="PIR78594.1"/>
    </source>
</evidence>
<dbReference type="Gene3D" id="1.20.1440.60">
    <property type="entry name" value="23S rRNA-intervening sequence"/>
    <property type="match status" value="1"/>
</dbReference>
<dbReference type="AlphaFoldDB" id="A0A2H0TZE6"/>
<protein>
    <recommendedName>
        <fullName evidence="1">bAvd-like domain-containing protein</fullName>
    </recommendedName>
</protein>
<dbReference type="InterPro" id="IPR055360">
    <property type="entry name" value="bAvd"/>
</dbReference>
<dbReference type="InterPro" id="IPR036583">
    <property type="entry name" value="23S_rRNA_IVS_sf"/>
</dbReference>
<name>A0A2H0TZE6_9BACT</name>
<accession>A0A2H0TZE6</accession>
<evidence type="ECO:0000259" key="1">
    <source>
        <dbReference type="Pfam" id="PF22296"/>
    </source>
</evidence>
<gene>
    <name evidence="2" type="ORF">COU28_00875</name>
</gene>
<dbReference type="CDD" id="cd16376">
    <property type="entry name" value="Avd_like"/>
    <property type="match status" value="1"/>
</dbReference>
<reference evidence="3" key="1">
    <citation type="submission" date="2017-09" db="EMBL/GenBank/DDBJ databases">
        <title>Depth-based differentiation of microbial function through sediment-hosted aquifers and enrichment of novel symbionts in the deep terrestrial subsurface.</title>
        <authorList>
            <person name="Probst A.J."/>
            <person name="Ladd B."/>
            <person name="Jarett J.K."/>
            <person name="Geller-Mcgrath D.E."/>
            <person name="Sieber C.M.K."/>
            <person name="Emerson J.B."/>
            <person name="Anantharaman K."/>
            <person name="Thomas B.C."/>
            <person name="Malmstrom R."/>
            <person name="Stieglmeier M."/>
            <person name="Klingl A."/>
            <person name="Woyke T."/>
            <person name="Ryan C.M."/>
            <person name="Banfield J.F."/>
        </authorList>
    </citation>
    <scope>NUCLEOTIDE SEQUENCE [LARGE SCALE GENOMIC DNA]</scope>
</reference>
<feature type="domain" description="bAvd-like" evidence="1">
    <location>
        <begin position="11"/>
        <end position="116"/>
    </location>
</feature>
<evidence type="ECO:0000313" key="3">
    <source>
        <dbReference type="Proteomes" id="UP000230852"/>
    </source>
</evidence>
<comment type="caution">
    <text evidence="2">The sequence shown here is derived from an EMBL/GenBank/DDBJ whole genome shotgun (WGS) entry which is preliminary data.</text>
</comment>
<dbReference type="SUPFAM" id="SSF158446">
    <property type="entry name" value="IVS-encoded protein-like"/>
    <property type="match status" value="1"/>
</dbReference>
<sequence>MHNEYNKQDIIIFNQLYDFCCLWHQKTKKFPKSDKYTLGQKIFLELLDILMLIHQARFEQNYQKIKTLDKTSQMFDSVKILIRMTYTLEIIEQKTYIELENDLQNIGKMLGGWLKYLKNPQTKATPLQNRP</sequence>
<organism evidence="2 3">
    <name type="scientific">Candidatus Magasanikbacteria bacterium CG10_big_fil_rev_8_21_14_0_10_36_16</name>
    <dbReference type="NCBI Taxonomy" id="1974645"/>
    <lineage>
        <taxon>Bacteria</taxon>
        <taxon>Candidatus Magasanikiibacteriota</taxon>
    </lineage>
</organism>